<organism evidence="9 10">
    <name type="scientific">Dactylosporangium maewongense</name>
    <dbReference type="NCBI Taxonomy" id="634393"/>
    <lineage>
        <taxon>Bacteria</taxon>
        <taxon>Bacillati</taxon>
        <taxon>Actinomycetota</taxon>
        <taxon>Actinomycetes</taxon>
        <taxon>Micromonosporales</taxon>
        <taxon>Micromonosporaceae</taxon>
        <taxon>Dactylosporangium</taxon>
    </lineage>
</organism>
<dbReference type="RefSeq" id="WP_344505240.1">
    <property type="nucleotide sequence ID" value="NZ_BAAAQD010000011.1"/>
</dbReference>
<protein>
    <submittedName>
        <fullName evidence="9">PHB depolymerase family esterase</fullName>
    </submittedName>
</protein>
<evidence type="ECO:0000313" key="10">
    <source>
        <dbReference type="Proteomes" id="UP001501470"/>
    </source>
</evidence>
<feature type="chain" id="PRO_5046885558" evidence="8">
    <location>
        <begin position="21"/>
        <end position="299"/>
    </location>
</feature>
<evidence type="ECO:0000256" key="7">
    <source>
        <dbReference type="ARBA" id="ARBA00023326"/>
    </source>
</evidence>
<evidence type="ECO:0000256" key="3">
    <source>
        <dbReference type="ARBA" id="ARBA00022651"/>
    </source>
</evidence>
<accession>A0ABN2B490</accession>
<proteinExistence type="predicted"/>
<evidence type="ECO:0000256" key="8">
    <source>
        <dbReference type="SAM" id="SignalP"/>
    </source>
</evidence>
<dbReference type="Proteomes" id="UP001501470">
    <property type="component" value="Unassembled WGS sequence"/>
</dbReference>
<dbReference type="InterPro" id="IPR010126">
    <property type="entry name" value="Esterase_phb"/>
</dbReference>
<evidence type="ECO:0000256" key="2">
    <source>
        <dbReference type="ARBA" id="ARBA00022525"/>
    </source>
</evidence>
<dbReference type="EMBL" id="BAAAQD010000011">
    <property type="protein sequence ID" value="GAA1531723.1"/>
    <property type="molecule type" value="Genomic_DNA"/>
</dbReference>
<evidence type="ECO:0000256" key="5">
    <source>
        <dbReference type="ARBA" id="ARBA00022801"/>
    </source>
</evidence>
<dbReference type="InterPro" id="IPR029058">
    <property type="entry name" value="AB_hydrolase_fold"/>
</dbReference>
<keyword evidence="5" id="KW-0378">Hydrolase</keyword>
<dbReference type="InterPro" id="IPR043595">
    <property type="entry name" value="FaeB/C/D"/>
</dbReference>
<keyword evidence="4 8" id="KW-0732">Signal</keyword>
<dbReference type="PROSITE" id="PS51257">
    <property type="entry name" value="PROKAR_LIPOPROTEIN"/>
    <property type="match status" value="1"/>
</dbReference>
<dbReference type="PANTHER" id="PTHR38050:SF2">
    <property type="entry name" value="FERULOYL ESTERASE C-RELATED"/>
    <property type="match status" value="1"/>
</dbReference>
<gene>
    <name evidence="9" type="ORF">GCM10009827_056860</name>
</gene>
<evidence type="ECO:0000256" key="1">
    <source>
        <dbReference type="ARBA" id="ARBA00004613"/>
    </source>
</evidence>
<keyword evidence="7" id="KW-0624">Polysaccharide degradation</keyword>
<name>A0ABN2B490_9ACTN</name>
<comment type="caution">
    <text evidence="9">The sequence shown here is derived from an EMBL/GenBank/DDBJ whole genome shotgun (WGS) entry which is preliminary data.</text>
</comment>
<reference evidence="9 10" key="1">
    <citation type="journal article" date="2019" name="Int. J. Syst. Evol. Microbiol.">
        <title>The Global Catalogue of Microorganisms (GCM) 10K type strain sequencing project: providing services to taxonomists for standard genome sequencing and annotation.</title>
        <authorList>
            <consortium name="The Broad Institute Genomics Platform"/>
            <consortium name="The Broad Institute Genome Sequencing Center for Infectious Disease"/>
            <person name="Wu L."/>
            <person name="Ma J."/>
        </authorList>
    </citation>
    <scope>NUCLEOTIDE SEQUENCE [LARGE SCALE GENOMIC DNA]</scope>
    <source>
        <strain evidence="9 10">JCM 15933</strain>
    </source>
</reference>
<evidence type="ECO:0000313" key="9">
    <source>
        <dbReference type="EMBL" id="GAA1531723.1"/>
    </source>
</evidence>
<dbReference type="Gene3D" id="3.40.50.1820">
    <property type="entry name" value="alpha/beta hydrolase"/>
    <property type="match status" value="1"/>
</dbReference>
<dbReference type="Pfam" id="PF10503">
    <property type="entry name" value="Esterase_PHB"/>
    <property type="match status" value="1"/>
</dbReference>
<feature type="signal peptide" evidence="8">
    <location>
        <begin position="1"/>
        <end position="20"/>
    </location>
</feature>
<keyword evidence="3" id="KW-0858">Xylan degradation</keyword>
<evidence type="ECO:0000256" key="6">
    <source>
        <dbReference type="ARBA" id="ARBA00023277"/>
    </source>
</evidence>
<keyword evidence="10" id="KW-1185">Reference proteome</keyword>
<sequence length="299" mass="31309">MTRVGVLIVGLVWWLAACSAAPPVERPADGPGATLTVALDGRPFQLHLPTSYATGTKLPLVVLLHGYRSGGAEAERYFGFTAEADRRGFLLAVPDGTRNARGQRFWNATSACCDFERSGVDDSGYLQRLIDAVKAAHPVDASRVYLVGHSNGGFMAYRMACEHADSVTAIVSLAGAVDLDAAGCAPSRPVGVLQIHGTADDTIRFDGGTNGGQAYPSAAASVERWREYDGCTDQAAAASAPLDLDATLPGAETTVTTYQAGCRQGSLVTLWTIKDGGHVPALSATFSASVLDHLLAQSR</sequence>
<keyword evidence="2" id="KW-0964">Secreted</keyword>
<dbReference type="PANTHER" id="PTHR38050">
    <property type="match status" value="1"/>
</dbReference>
<keyword evidence="6" id="KW-0119">Carbohydrate metabolism</keyword>
<dbReference type="SUPFAM" id="SSF53474">
    <property type="entry name" value="alpha/beta-Hydrolases"/>
    <property type="match status" value="1"/>
</dbReference>
<comment type="subcellular location">
    <subcellularLocation>
        <location evidence="1">Secreted</location>
    </subcellularLocation>
</comment>
<evidence type="ECO:0000256" key="4">
    <source>
        <dbReference type="ARBA" id="ARBA00022729"/>
    </source>
</evidence>